<evidence type="ECO:0000256" key="1">
    <source>
        <dbReference type="SAM" id="MobiDB-lite"/>
    </source>
</evidence>
<evidence type="ECO:0008006" key="4">
    <source>
        <dbReference type="Google" id="ProtNLM"/>
    </source>
</evidence>
<dbReference type="RefSeq" id="WP_380711913.1">
    <property type="nucleotide sequence ID" value="NZ_JBHUML010000002.1"/>
</dbReference>
<evidence type="ECO:0000313" key="3">
    <source>
        <dbReference type="Proteomes" id="UP001597520"/>
    </source>
</evidence>
<dbReference type="Proteomes" id="UP001597520">
    <property type="component" value="Unassembled WGS sequence"/>
</dbReference>
<reference evidence="3" key="1">
    <citation type="journal article" date="2019" name="Int. J. Syst. Evol. Microbiol.">
        <title>The Global Catalogue of Microorganisms (GCM) 10K type strain sequencing project: providing services to taxonomists for standard genome sequencing and annotation.</title>
        <authorList>
            <consortium name="The Broad Institute Genomics Platform"/>
            <consortium name="The Broad Institute Genome Sequencing Center for Infectious Disease"/>
            <person name="Wu L."/>
            <person name="Ma J."/>
        </authorList>
    </citation>
    <scope>NUCLEOTIDE SEQUENCE [LARGE SCALE GENOMIC DNA]</scope>
    <source>
        <strain evidence="3">KCTC 33792</strain>
    </source>
</reference>
<gene>
    <name evidence="2" type="ORF">ACFSUB_04100</name>
</gene>
<comment type="caution">
    <text evidence="2">The sequence shown here is derived from an EMBL/GenBank/DDBJ whole genome shotgun (WGS) entry which is preliminary data.</text>
</comment>
<organism evidence="2 3">
    <name type="scientific">Salibacterium lacus</name>
    <dbReference type="NCBI Taxonomy" id="1898109"/>
    <lineage>
        <taxon>Bacteria</taxon>
        <taxon>Bacillati</taxon>
        <taxon>Bacillota</taxon>
        <taxon>Bacilli</taxon>
        <taxon>Bacillales</taxon>
        <taxon>Bacillaceae</taxon>
    </lineage>
</organism>
<keyword evidence="3" id="KW-1185">Reference proteome</keyword>
<feature type="region of interest" description="Disordered" evidence="1">
    <location>
        <begin position="48"/>
        <end position="74"/>
    </location>
</feature>
<proteinExistence type="predicted"/>
<protein>
    <recommendedName>
        <fullName evidence="4">Phage protein</fullName>
    </recommendedName>
</protein>
<sequence length="74" mass="8107">MAVYESKGTPFLGFYVNGVRRKFIEGKYETTTKAEKDVLDGLKGVTLVEDDKPAGKPKPAQKTEKPAEESASDN</sequence>
<dbReference type="EMBL" id="JBHUML010000002">
    <property type="protein sequence ID" value="MFD2704636.1"/>
    <property type="molecule type" value="Genomic_DNA"/>
</dbReference>
<evidence type="ECO:0000313" key="2">
    <source>
        <dbReference type="EMBL" id="MFD2704636.1"/>
    </source>
</evidence>
<accession>A0ABW5SY61</accession>
<name>A0ABW5SY61_9BACI</name>